<proteinExistence type="predicted"/>
<dbReference type="Proteomes" id="UP000830115">
    <property type="component" value="Chromosome"/>
</dbReference>
<dbReference type="RefSeq" id="WP_248867382.1">
    <property type="nucleotide sequence ID" value="NZ_CP086322.1"/>
</dbReference>
<keyword evidence="2" id="KW-1185">Reference proteome</keyword>
<organism evidence="1 2">
    <name type="scientific">Streptomyces halobius</name>
    <dbReference type="NCBI Taxonomy" id="2879846"/>
    <lineage>
        <taxon>Bacteria</taxon>
        <taxon>Bacillati</taxon>
        <taxon>Actinomycetota</taxon>
        <taxon>Actinomycetes</taxon>
        <taxon>Kitasatosporales</taxon>
        <taxon>Streptomycetaceae</taxon>
        <taxon>Streptomyces</taxon>
    </lineage>
</organism>
<gene>
    <name evidence="1" type="ORF">K9S39_35415</name>
</gene>
<accession>A0ABY4MFA5</accession>
<sequence>MRHLLIVLDAAATSEQLLEATELAGYQAIRASTSSEHWRFSPPGGSTW</sequence>
<evidence type="ECO:0000313" key="1">
    <source>
        <dbReference type="EMBL" id="UQA96469.1"/>
    </source>
</evidence>
<reference evidence="1" key="1">
    <citation type="submission" date="2021-10" db="EMBL/GenBank/DDBJ databases">
        <title>Streptomyces nigrumlapis sp.nov.,an antimicrobial producing actinobacterium isolated from Black Gobi rocks.</title>
        <authorList>
            <person name="Wen Y."/>
            <person name="Zhang W."/>
            <person name="Liu X.G."/>
        </authorList>
    </citation>
    <scope>NUCLEOTIDE SEQUENCE</scope>
    <source>
        <strain evidence="1">ST13-2-2</strain>
    </source>
</reference>
<name>A0ABY4MFA5_9ACTN</name>
<dbReference type="EMBL" id="CP086322">
    <property type="protein sequence ID" value="UQA96469.1"/>
    <property type="molecule type" value="Genomic_DNA"/>
</dbReference>
<protein>
    <submittedName>
        <fullName evidence="1">Uncharacterized protein</fullName>
    </submittedName>
</protein>
<evidence type="ECO:0000313" key="2">
    <source>
        <dbReference type="Proteomes" id="UP000830115"/>
    </source>
</evidence>